<dbReference type="OrthoDB" id="407922at2759"/>
<protein>
    <submittedName>
        <fullName evidence="1">Uncharacterized protein</fullName>
    </submittedName>
</protein>
<dbReference type="Proteomes" id="UP000327013">
    <property type="component" value="Chromosome 1"/>
</dbReference>
<sequence length="75" mass="8190">MEYSTYNPTVGYPIEVIVSGESNLLYDSSGHLLALALETIGMWNLRQGLCTKSLAPSSALPRSFPLPLHLLLSLK</sequence>
<organism evidence="1 2">
    <name type="scientific">Carpinus fangiana</name>
    <dbReference type="NCBI Taxonomy" id="176857"/>
    <lineage>
        <taxon>Eukaryota</taxon>
        <taxon>Viridiplantae</taxon>
        <taxon>Streptophyta</taxon>
        <taxon>Embryophyta</taxon>
        <taxon>Tracheophyta</taxon>
        <taxon>Spermatophyta</taxon>
        <taxon>Magnoliopsida</taxon>
        <taxon>eudicotyledons</taxon>
        <taxon>Gunneridae</taxon>
        <taxon>Pentapetalae</taxon>
        <taxon>rosids</taxon>
        <taxon>fabids</taxon>
        <taxon>Fagales</taxon>
        <taxon>Betulaceae</taxon>
        <taxon>Carpinus</taxon>
    </lineage>
</organism>
<dbReference type="EMBL" id="CM017321">
    <property type="protein sequence ID" value="KAE7999209.1"/>
    <property type="molecule type" value="Genomic_DNA"/>
</dbReference>
<accession>A0A5N6QKM6</accession>
<proteinExistence type="predicted"/>
<reference evidence="1 2" key="1">
    <citation type="submission" date="2019-06" db="EMBL/GenBank/DDBJ databases">
        <title>A chromosomal-level reference genome of Carpinus fangiana (Coryloideae, Betulaceae).</title>
        <authorList>
            <person name="Yang X."/>
            <person name="Wang Z."/>
            <person name="Zhang L."/>
            <person name="Hao G."/>
            <person name="Liu J."/>
            <person name="Yang Y."/>
        </authorList>
    </citation>
    <scope>NUCLEOTIDE SEQUENCE [LARGE SCALE GENOMIC DNA]</scope>
    <source>
        <strain evidence="1">Cfa_2016G</strain>
        <tissue evidence="1">Leaf</tissue>
    </source>
</reference>
<evidence type="ECO:0000313" key="2">
    <source>
        <dbReference type="Proteomes" id="UP000327013"/>
    </source>
</evidence>
<keyword evidence="2" id="KW-1185">Reference proteome</keyword>
<name>A0A5N6QKM6_9ROSI</name>
<evidence type="ECO:0000313" key="1">
    <source>
        <dbReference type="EMBL" id="KAE7999209.1"/>
    </source>
</evidence>
<gene>
    <name evidence="1" type="ORF">FH972_003664</name>
</gene>
<dbReference type="AlphaFoldDB" id="A0A5N6QKM6"/>